<feature type="compositionally biased region" description="Basic and acidic residues" evidence="1">
    <location>
        <begin position="498"/>
        <end position="509"/>
    </location>
</feature>
<protein>
    <recommendedName>
        <fullName evidence="4">F-box domain-containing protein</fullName>
    </recommendedName>
</protein>
<dbReference type="STRING" id="50376.A0A517L7A1"/>
<dbReference type="Proteomes" id="UP000316270">
    <property type="component" value="Chromosome 6"/>
</dbReference>
<dbReference type="EMBL" id="CP042190">
    <property type="protein sequence ID" value="QDS71512.1"/>
    <property type="molecule type" value="Genomic_DNA"/>
</dbReference>
<proteinExistence type="predicted"/>
<dbReference type="OrthoDB" id="3199516at2759"/>
<feature type="region of interest" description="Disordered" evidence="1">
    <location>
        <begin position="1"/>
        <end position="30"/>
    </location>
</feature>
<feature type="compositionally biased region" description="Polar residues" evidence="1">
    <location>
        <begin position="474"/>
        <end position="484"/>
    </location>
</feature>
<keyword evidence="3" id="KW-1185">Reference proteome</keyword>
<name>A0A517L7A1_9PEZI</name>
<feature type="region of interest" description="Disordered" evidence="1">
    <location>
        <begin position="841"/>
        <end position="880"/>
    </location>
</feature>
<organism evidence="2 3">
    <name type="scientific">Venturia effusa</name>
    <dbReference type="NCBI Taxonomy" id="50376"/>
    <lineage>
        <taxon>Eukaryota</taxon>
        <taxon>Fungi</taxon>
        <taxon>Dikarya</taxon>
        <taxon>Ascomycota</taxon>
        <taxon>Pezizomycotina</taxon>
        <taxon>Dothideomycetes</taxon>
        <taxon>Pleosporomycetidae</taxon>
        <taxon>Venturiales</taxon>
        <taxon>Venturiaceae</taxon>
        <taxon>Venturia</taxon>
    </lineage>
</organism>
<evidence type="ECO:0000256" key="1">
    <source>
        <dbReference type="SAM" id="MobiDB-lite"/>
    </source>
</evidence>
<feature type="region of interest" description="Disordered" evidence="1">
    <location>
        <begin position="441"/>
        <end position="551"/>
    </location>
</feature>
<dbReference type="AlphaFoldDB" id="A0A517L7A1"/>
<evidence type="ECO:0008006" key="4">
    <source>
        <dbReference type="Google" id="ProtNLM"/>
    </source>
</evidence>
<evidence type="ECO:0000313" key="3">
    <source>
        <dbReference type="Proteomes" id="UP000316270"/>
    </source>
</evidence>
<feature type="compositionally biased region" description="Polar residues" evidence="1">
    <location>
        <begin position="445"/>
        <end position="463"/>
    </location>
</feature>
<feature type="compositionally biased region" description="Polar residues" evidence="1">
    <location>
        <begin position="510"/>
        <end position="522"/>
    </location>
</feature>
<sequence>MDQTHDAAQGDDLSNQDALDQSEHTSPQSFLRQSPAAIHNMEVPQSSSLLSPTLRSGPTVTEKTALLRSLKGKEKEWTAVAEKKRPLQLLDMPVDILKEIIEKLPHTNDLTSLSLCHSIFHALTIPHIYSRFDIVWPDDTSTSVQRTGVDALTYGLATLVMAEENFGEAPWQRDHSNQMYLETELDPYRVARRRRGNYYARYTKKFSLGNGPRDWVQEYLISKEGGKMLGTLVALAVSRMRILETFIWDMPTGVLRDVWLALSSLAGRGDGQECRLERVWIRWHDNAQLDNPDGNLGPVPPPPINNIPPPAVNSNPAMAAINMGTQQSISGMQAVDRIEHPTFSVLPALKSLSVLDIDELPYLDEMSILIARSQHKLRELRIGIARQAERRDWNLVWDGDTLQQVDYSTTRPLESRLGEKRLGGVLGILLGRVYNIRHNADTARHSPSGSRSIRNSVDHSASPPTLPGAPLTQEVATPQQTPAEATQLDPDNDAVEETSIHLEAPKDTPLDSNPPVQQSTPVAETAPRPEPPSTATGPWITGRPIPLRSSRKHGPYLNGQLRLETLELERVPLSVQILQKAFDWSMLTSLTVLHCQDHEQLWKVLRRSYSPTSPYNSVQQAKAGGKVRLEYGLNIKKIHTNTVSPSLIAFLKETLAPNSLEVLFLQEARSYSSAVTIDQIYRGPIRRHRASLKKLMIDSGEKGDDPFTGSTRWRRWMLTTEIITYVTSGRMSNLRELGVSIDYRDWHTFLQRIPNIAHVRSLYIPQIADHPHGANLDVRDLALQVVDIVTLKPEVELCYMGIGAKCFEILESKPTQYEYSEYHADGTSGAAGYAALVEGEITDDDEGDVEDDGDDVVEGDDGLEDELDDLGLGGDDEDSEDDEFFEEVHAVSISEPDVLLDLIPGHIGSPGGSFVTSLTLCSRGKHRADPGFDSDTSATDEPSMELSRAQWIALSHLDNLAILQVYGSFGGSLVDKVIRAWAHRYVNDGALSRLQVLALINQEILTLTSLSELAEIKSLAVVQWSGQAITKESIDTVGSYGWKRADDTDHKNFEVNLNRPLLKVRCGPKIITDSSLSVTLVPDPDRKATKKRRAGDDEISMMRHAQSKKLNVRKNMKKDAAALLGQFCGT</sequence>
<accession>A0A517L7A1</accession>
<reference evidence="2 3" key="1">
    <citation type="submission" date="2019-07" db="EMBL/GenBank/DDBJ databases">
        <title>Finished genome of Venturia effusa.</title>
        <authorList>
            <person name="Young C.A."/>
            <person name="Cox M.P."/>
            <person name="Ganley A.R.D."/>
            <person name="David W.J."/>
        </authorList>
    </citation>
    <scope>NUCLEOTIDE SEQUENCE [LARGE SCALE GENOMIC DNA]</scope>
    <source>
        <strain evidence="3">albino</strain>
    </source>
</reference>
<gene>
    <name evidence="2" type="ORF">FKW77_004924</name>
</gene>
<feature type="compositionally biased region" description="Polar residues" evidence="1">
    <location>
        <begin position="12"/>
        <end position="30"/>
    </location>
</feature>
<evidence type="ECO:0000313" key="2">
    <source>
        <dbReference type="EMBL" id="QDS71512.1"/>
    </source>
</evidence>